<evidence type="ECO:0000313" key="5">
    <source>
        <dbReference type="EMBL" id="QOY51980.1"/>
    </source>
</evidence>
<sequence length="371" mass="42960">MAIDKKSYNKTNDAGIKIHNDGVRFWFDFSVEGKRYSRLWSSSKSHSPKDRLKTARRELDRIKDEIIHDNTLSADVNATVRDYWEKVKIVKGWNDILIRNYDYYFEKHLLKLAKLKLRDVKAAQFTSLNVSLKDFAPATRKKAYEILKPLFDLAVEDDLIVKSPIKKSHIPVRKQLEEKKIVTDAVNKYKKIHETIHQLFGSDDLVVISDTKSIQCNENPHHRALFLFGFYGRRLQEVLTLQWEDINFETNEYLVRGSNSKVNTDMTFALARDVRDALLEFVDTRGDVFMIKHTKDHYPKIRFISGIEEFTFHWMRNLSVSALSAMGASLGDLTALLGHNDSSTLKKYLSLQRETATRNTNDISAKLLGTK</sequence>
<evidence type="ECO:0000259" key="3">
    <source>
        <dbReference type="Pfam" id="PF00589"/>
    </source>
</evidence>
<dbReference type="SUPFAM" id="SSF56349">
    <property type="entry name" value="DNA breaking-rejoining enzymes"/>
    <property type="match status" value="1"/>
</dbReference>
<dbReference type="Pfam" id="PF12167">
    <property type="entry name" value="Arm-DNA-bind_2"/>
    <property type="match status" value="1"/>
</dbReference>
<keyword evidence="6" id="KW-1185">Reference proteome</keyword>
<proteinExistence type="predicted"/>
<keyword evidence="2" id="KW-0233">DNA recombination</keyword>
<dbReference type="GO" id="GO:0006310">
    <property type="term" value="P:DNA recombination"/>
    <property type="evidence" value="ECO:0007669"/>
    <property type="project" value="UniProtKB-KW"/>
</dbReference>
<dbReference type="InterPro" id="IPR013762">
    <property type="entry name" value="Integrase-like_cat_sf"/>
</dbReference>
<dbReference type="InterPro" id="IPR011010">
    <property type="entry name" value="DNA_brk_join_enz"/>
</dbReference>
<dbReference type="Pfam" id="PF00589">
    <property type="entry name" value="Phage_integrase"/>
    <property type="match status" value="1"/>
</dbReference>
<dbReference type="AlphaFoldDB" id="A0A7S7LV90"/>
<evidence type="ECO:0000313" key="6">
    <source>
        <dbReference type="Proteomes" id="UP000593994"/>
    </source>
</evidence>
<dbReference type="InterPro" id="IPR010998">
    <property type="entry name" value="Integrase_recombinase_N"/>
</dbReference>
<reference evidence="5 6" key="1">
    <citation type="submission" date="2020-05" db="EMBL/GenBank/DDBJ databases">
        <title>Sulfurimonas marisnigri, sp. nov., and Sulfurimonas baltica, sp. nov., manganese oxide reducing chemolithoautotrophs of the class Epsilonproteobacteria isolated from the pelagic redoxclines of the Black and Baltic Seas and emended description of the genus Sulfurimonas.</title>
        <authorList>
            <person name="Henkel J.V."/>
            <person name="Laudan C."/>
            <person name="Werner J."/>
            <person name="Neu T."/>
            <person name="Plewe S."/>
            <person name="Sproer C."/>
            <person name="Bunk B."/>
            <person name="Schulz-Vogt H.N."/>
        </authorList>
    </citation>
    <scope>NUCLEOTIDE SEQUENCE [LARGE SCALE GENOMIC DNA]</scope>
    <source>
        <strain evidence="5 6">GD2</strain>
    </source>
</reference>
<dbReference type="InterPro" id="IPR002104">
    <property type="entry name" value="Integrase_catalytic"/>
</dbReference>
<feature type="domain" description="Min27-like integrase DNA-binding" evidence="4">
    <location>
        <begin position="14"/>
        <end position="69"/>
    </location>
</feature>
<dbReference type="RefSeq" id="WP_194369603.1">
    <property type="nucleotide sequence ID" value="NZ_CP054492.1"/>
</dbReference>
<dbReference type="InterPro" id="IPR022000">
    <property type="entry name" value="Min27-like_integrase_DNA_bind"/>
</dbReference>
<evidence type="ECO:0000256" key="2">
    <source>
        <dbReference type="ARBA" id="ARBA00023172"/>
    </source>
</evidence>
<accession>A0A7S7LV90</accession>
<gene>
    <name evidence="5" type="ORF">HUE88_12950</name>
</gene>
<dbReference type="GO" id="GO:0015074">
    <property type="term" value="P:DNA integration"/>
    <property type="evidence" value="ECO:0007669"/>
    <property type="project" value="InterPro"/>
</dbReference>
<dbReference type="CDD" id="cd00397">
    <property type="entry name" value="DNA_BRE_C"/>
    <property type="match status" value="1"/>
</dbReference>
<evidence type="ECO:0000259" key="4">
    <source>
        <dbReference type="Pfam" id="PF12167"/>
    </source>
</evidence>
<dbReference type="Proteomes" id="UP000593994">
    <property type="component" value="Chromosome"/>
</dbReference>
<feature type="domain" description="Tyr recombinase" evidence="3">
    <location>
        <begin position="231"/>
        <end position="352"/>
    </location>
</feature>
<dbReference type="GO" id="GO:0003677">
    <property type="term" value="F:DNA binding"/>
    <property type="evidence" value="ECO:0007669"/>
    <property type="project" value="UniProtKB-KW"/>
</dbReference>
<evidence type="ECO:0000256" key="1">
    <source>
        <dbReference type="ARBA" id="ARBA00023125"/>
    </source>
</evidence>
<protein>
    <submittedName>
        <fullName evidence="5">Tyrosine-type recombinase/integrase</fullName>
    </submittedName>
</protein>
<dbReference type="EMBL" id="CP054492">
    <property type="protein sequence ID" value="QOY51980.1"/>
    <property type="molecule type" value="Genomic_DNA"/>
</dbReference>
<dbReference type="Gene3D" id="1.10.150.130">
    <property type="match status" value="1"/>
</dbReference>
<keyword evidence="1" id="KW-0238">DNA-binding</keyword>
<dbReference type="Gene3D" id="1.10.443.10">
    <property type="entry name" value="Intergrase catalytic core"/>
    <property type="match status" value="1"/>
</dbReference>
<dbReference type="KEGG" id="sbal:HUE88_12950"/>
<organism evidence="5 6">
    <name type="scientific">Candidatus Sulfurimonas baltica</name>
    <dbReference type="NCBI Taxonomy" id="2740404"/>
    <lineage>
        <taxon>Bacteria</taxon>
        <taxon>Pseudomonadati</taxon>
        <taxon>Campylobacterota</taxon>
        <taxon>Epsilonproteobacteria</taxon>
        <taxon>Campylobacterales</taxon>
        <taxon>Sulfurimonadaceae</taxon>
        <taxon>Sulfurimonas</taxon>
    </lineage>
</organism>
<name>A0A7S7LV90_9BACT</name>